<evidence type="ECO:0000313" key="2">
    <source>
        <dbReference type="Proteomes" id="UP000696280"/>
    </source>
</evidence>
<comment type="caution">
    <text evidence="1">The sequence shown here is derived from an EMBL/GenBank/DDBJ whole genome shotgun (WGS) entry which is preliminary data.</text>
</comment>
<sequence>MSQTWQRPRLYDDPFTSPPYPPKDSAFRWASRVARPSPSSRFSSCRLSPMRMIIFLVAVATVVLIRDHIPNFYRSVIRQHPTSSLPTPPELPFYAFPSPELTPYRLPDRSDTFTTYKHRETCNISSLDLHTPFSPLCADRQAMLTAMASGGRIGNGAPYMPRDCDMRWFTTEEVCEILGRFERVVLVGDSMLRHVVGSLNVLLRRDLGYGAVTDWNFSAMERKQCFCNEQFDVKACSVQGIYSTDDVLKNDPLSLSCSNKINLITFILGHGLWNNLELQKTVSWLDAVLSIIRAEPSSPSPACLFLTPSAAGREKPDEWIVSQGNKALVLFEEATGIEAGKRGVEHLGTWNMSIQARKYDGVHLDMRGNLVKGMMVLNWLDWVGR</sequence>
<gene>
    <name evidence="1" type="ORF">HYFRA_00010698</name>
</gene>
<protein>
    <submittedName>
        <fullName evidence="1">Uncharacterized protein</fullName>
    </submittedName>
</protein>
<keyword evidence="2" id="KW-1185">Reference proteome</keyword>
<dbReference type="AlphaFoldDB" id="A0A9N9PVH8"/>
<dbReference type="EMBL" id="CAJVRL010000078">
    <property type="protein sequence ID" value="CAG8957275.1"/>
    <property type="molecule type" value="Genomic_DNA"/>
</dbReference>
<evidence type="ECO:0000313" key="1">
    <source>
        <dbReference type="EMBL" id="CAG8957275.1"/>
    </source>
</evidence>
<dbReference type="Proteomes" id="UP000696280">
    <property type="component" value="Unassembled WGS sequence"/>
</dbReference>
<accession>A0A9N9PVH8</accession>
<name>A0A9N9PVH8_9HELO</name>
<proteinExistence type="predicted"/>
<organism evidence="1 2">
    <name type="scientific">Hymenoscyphus fraxineus</name>
    <dbReference type="NCBI Taxonomy" id="746836"/>
    <lineage>
        <taxon>Eukaryota</taxon>
        <taxon>Fungi</taxon>
        <taxon>Dikarya</taxon>
        <taxon>Ascomycota</taxon>
        <taxon>Pezizomycotina</taxon>
        <taxon>Leotiomycetes</taxon>
        <taxon>Helotiales</taxon>
        <taxon>Helotiaceae</taxon>
        <taxon>Hymenoscyphus</taxon>
    </lineage>
</organism>
<dbReference type="OrthoDB" id="5373426at2759"/>
<reference evidence="1" key="1">
    <citation type="submission" date="2021-07" db="EMBL/GenBank/DDBJ databases">
        <authorList>
            <person name="Durling M."/>
        </authorList>
    </citation>
    <scope>NUCLEOTIDE SEQUENCE</scope>
</reference>